<evidence type="ECO:0000313" key="2">
    <source>
        <dbReference type="Proteomes" id="UP001168821"/>
    </source>
</evidence>
<proteinExistence type="predicted"/>
<organism evidence="1 2">
    <name type="scientific">Zophobas morio</name>
    <dbReference type="NCBI Taxonomy" id="2755281"/>
    <lineage>
        <taxon>Eukaryota</taxon>
        <taxon>Metazoa</taxon>
        <taxon>Ecdysozoa</taxon>
        <taxon>Arthropoda</taxon>
        <taxon>Hexapoda</taxon>
        <taxon>Insecta</taxon>
        <taxon>Pterygota</taxon>
        <taxon>Neoptera</taxon>
        <taxon>Endopterygota</taxon>
        <taxon>Coleoptera</taxon>
        <taxon>Polyphaga</taxon>
        <taxon>Cucujiformia</taxon>
        <taxon>Tenebrionidae</taxon>
        <taxon>Zophobas</taxon>
    </lineage>
</organism>
<gene>
    <name evidence="1" type="ORF">Zmor_018141</name>
</gene>
<name>A0AA38ICQ3_9CUCU</name>
<comment type="caution">
    <text evidence="1">The sequence shown here is derived from an EMBL/GenBank/DDBJ whole genome shotgun (WGS) entry which is preliminary data.</text>
</comment>
<reference evidence="1" key="1">
    <citation type="journal article" date="2023" name="G3 (Bethesda)">
        <title>Whole genome assemblies of Zophobas morio and Tenebrio molitor.</title>
        <authorList>
            <person name="Kaur S."/>
            <person name="Stinson S.A."/>
            <person name="diCenzo G.C."/>
        </authorList>
    </citation>
    <scope>NUCLEOTIDE SEQUENCE</scope>
    <source>
        <strain evidence="1">QUZm001</strain>
    </source>
</reference>
<dbReference type="EMBL" id="JALNTZ010000005">
    <property type="protein sequence ID" value="KAJ3652151.1"/>
    <property type="molecule type" value="Genomic_DNA"/>
</dbReference>
<dbReference type="Proteomes" id="UP001168821">
    <property type="component" value="Unassembled WGS sequence"/>
</dbReference>
<sequence length="141" mass="15342">MGLLISVASMEKEANPETLRQDVLNEDQPMVDCDECREKRKLQAQQQVINQQPTKSQDECYDCVDSLCWAAWMSSNTDPQPHNSSCLCGNCGDCSCCDCGDCCDCDCNCADDCCDCCDCDCGDCGDCACSDCGDCDSCDCF</sequence>
<dbReference type="AlphaFoldDB" id="A0AA38ICQ3"/>
<accession>A0AA38ICQ3</accession>
<protein>
    <submittedName>
        <fullName evidence="1">Uncharacterized protein</fullName>
    </submittedName>
</protein>
<keyword evidence="2" id="KW-1185">Reference proteome</keyword>
<evidence type="ECO:0000313" key="1">
    <source>
        <dbReference type="EMBL" id="KAJ3652151.1"/>
    </source>
</evidence>